<dbReference type="KEGG" id="abp:AGABI1DRAFT126397"/>
<dbReference type="RefSeq" id="XP_007327793.1">
    <property type="nucleotide sequence ID" value="XM_007327731.1"/>
</dbReference>
<accession>K5W5F5</accession>
<dbReference type="GeneID" id="18826483"/>
<reference evidence="2" key="1">
    <citation type="journal article" date="2012" name="Proc. Natl. Acad. Sci. U.S.A.">
        <title>Genome sequence of the button mushroom Agaricus bisporus reveals mechanisms governing adaptation to a humic-rich ecological niche.</title>
        <authorList>
            <person name="Morin E."/>
            <person name="Kohler A."/>
            <person name="Baker A.R."/>
            <person name="Foulongne-Oriol M."/>
            <person name="Lombard V."/>
            <person name="Nagy L.G."/>
            <person name="Ohm R.A."/>
            <person name="Patyshakuliyeva A."/>
            <person name="Brun A."/>
            <person name="Aerts A.L."/>
            <person name="Bailey A.M."/>
            <person name="Billette C."/>
            <person name="Coutinho P.M."/>
            <person name="Deakin G."/>
            <person name="Doddapaneni H."/>
            <person name="Floudas D."/>
            <person name="Grimwood J."/>
            <person name="Hilden K."/>
            <person name="Kuees U."/>
            <person name="LaButti K.M."/>
            <person name="Lapidus A."/>
            <person name="Lindquist E.A."/>
            <person name="Lucas S.M."/>
            <person name="Murat C."/>
            <person name="Riley R.W."/>
            <person name="Salamov A.A."/>
            <person name="Schmutz J."/>
            <person name="Subramanian V."/>
            <person name="Woesten H.A.B."/>
            <person name="Xu J."/>
            <person name="Eastwood D.C."/>
            <person name="Foster G.D."/>
            <person name="Sonnenberg A.S."/>
            <person name="Cullen D."/>
            <person name="de Vries R.P."/>
            <person name="Lundell T."/>
            <person name="Hibbett D.S."/>
            <person name="Henrissat B."/>
            <person name="Burton K.S."/>
            <person name="Kerrigan R.W."/>
            <person name="Challen M.P."/>
            <person name="Grigoriev I.V."/>
            <person name="Martin F."/>
        </authorList>
    </citation>
    <scope>NUCLEOTIDE SEQUENCE [LARGE SCALE GENOMIC DNA]</scope>
    <source>
        <strain evidence="2">JB137-S8 / ATCC MYA-4627 / FGSC 10392</strain>
    </source>
</reference>
<evidence type="ECO:0000313" key="1">
    <source>
        <dbReference type="EMBL" id="EKM82049.1"/>
    </source>
</evidence>
<organism evidence="1 2">
    <name type="scientific">Agaricus bisporus var. burnettii (strain JB137-S8 / ATCC MYA-4627 / FGSC 10392)</name>
    <name type="common">White button mushroom</name>
    <dbReference type="NCBI Taxonomy" id="597362"/>
    <lineage>
        <taxon>Eukaryota</taxon>
        <taxon>Fungi</taxon>
        <taxon>Dikarya</taxon>
        <taxon>Basidiomycota</taxon>
        <taxon>Agaricomycotina</taxon>
        <taxon>Agaricomycetes</taxon>
        <taxon>Agaricomycetidae</taxon>
        <taxon>Agaricales</taxon>
        <taxon>Agaricineae</taxon>
        <taxon>Agaricaceae</taxon>
        <taxon>Agaricus</taxon>
    </lineage>
</organism>
<dbReference type="Proteomes" id="UP000008493">
    <property type="component" value="Unassembled WGS sequence"/>
</dbReference>
<dbReference type="OrthoDB" id="2269034at2759"/>
<proteinExistence type="predicted"/>
<dbReference type="HOGENOM" id="CLU_483916_0_0_1"/>
<sequence>MQPLVWSYRFSRLTSEIRHIIDTDIYVALVDEKQNSSIRYIITTTRDIKGDLYTSLYNCLSGHPGSKEIFARISWASESPTIDYLEGGWPVSQSTVFPALYDPNANNCFLGYGGFLDFNFIWFPAQEPGGWNLHYRHENGGLAPGKQIGRLYNEAPGHTSTPQLWASIFLPKLCTKNVDIKARYLKLCLENSGSLPLTLSFQFDQDLLEIGWLVSPIVDATLVLNAHRIRALRLLYPPSGWLEKIIPKMSQLAAIYIDSHRFDAPLSPDQRDQRLFLPTAANINRIHIRCPCLLEFRFQCATLSVTHVDIHRLPIDFVMEFLLKCPNLIDFCCRYPLAPSKVQNPRSILTFPFTLTHLSAFTWSTTRILDRISEWDTVLFKYIHFPALTKFTWWPGQHSFVDDTALALPLSKFPKSVATLQLCAIGIHGPTETLSLNHFLPFTGVVQLHLLHCDYSFVEQAFVMLSQGTDLKDILFPQLTSIVIDYRVTGWQTPPRMVFRPESGKKLAQMLRTRIGLITEFKLVTEFALLAQGWNEESWQAVREVKRDGIDLTIIEDECPTLI</sequence>
<protein>
    <submittedName>
        <fullName evidence="1">Uncharacterized protein</fullName>
    </submittedName>
</protein>
<evidence type="ECO:0000313" key="2">
    <source>
        <dbReference type="Proteomes" id="UP000008493"/>
    </source>
</evidence>
<keyword evidence="2" id="KW-1185">Reference proteome</keyword>
<dbReference type="AlphaFoldDB" id="K5W5F5"/>
<dbReference type="InParanoid" id="K5W5F5"/>
<gene>
    <name evidence="1" type="ORF">AGABI1DRAFT_126397</name>
</gene>
<dbReference type="OMA" id="TWSTTRI"/>
<name>K5W5F5_AGABU</name>
<dbReference type="EMBL" id="JH971387">
    <property type="protein sequence ID" value="EKM82049.1"/>
    <property type="molecule type" value="Genomic_DNA"/>
</dbReference>